<evidence type="ECO:0000313" key="3">
    <source>
        <dbReference type="EMBL" id="SFJ52111.1"/>
    </source>
</evidence>
<dbReference type="Gene3D" id="3.40.50.150">
    <property type="entry name" value="Vaccinia Virus protein VP39"/>
    <property type="match status" value="1"/>
</dbReference>
<dbReference type="OrthoDB" id="4104638at2"/>
<dbReference type="SUPFAM" id="SSF53335">
    <property type="entry name" value="S-adenosyl-L-methionine-dependent methyltransferases"/>
    <property type="match status" value="1"/>
</dbReference>
<dbReference type="InterPro" id="IPR052514">
    <property type="entry name" value="SAM-dependent_MTase"/>
</dbReference>
<feature type="domain" description="Methyltransferase FkbM" evidence="2">
    <location>
        <begin position="64"/>
        <end position="241"/>
    </location>
</feature>
<dbReference type="Pfam" id="PF05050">
    <property type="entry name" value="Methyltransf_21"/>
    <property type="match status" value="1"/>
</dbReference>
<dbReference type="STRING" id="390807.SAMN04488095_2967"/>
<dbReference type="GO" id="GO:0032259">
    <property type="term" value="P:methylation"/>
    <property type="evidence" value="ECO:0007669"/>
    <property type="project" value="UniProtKB-KW"/>
</dbReference>
<gene>
    <name evidence="3" type="ORF">SAMN04488095_2967</name>
</gene>
<keyword evidence="4" id="KW-1185">Reference proteome</keyword>
<keyword evidence="3" id="KW-0489">Methyltransferase</keyword>
<proteinExistence type="predicted"/>
<sequence>MLESRRSGPPDTGPSHDAPAPRGDLALLQRRMRRKIIARTRRAHATGMFDGLLTQLGPDDVVVDCGANVGVVSGPLADTGATVYAFEPDPVAFAELQTRLGARDNVHLMPGAVGLTSGTATLHRSVTFTDDPLSGTVGSTLLDGVRPAEAGHGQNITVPVHDLPAILADLARGDLPDTLSLDPPPHCGRLAFVKLDIEGAELSLLRALHDSGLLARIPCLVAETHERKFPALRPDFAALRRDIAAAYPARQVCLDWV</sequence>
<evidence type="ECO:0000256" key="1">
    <source>
        <dbReference type="SAM" id="MobiDB-lite"/>
    </source>
</evidence>
<feature type="region of interest" description="Disordered" evidence="1">
    <location>
        <begin position="1"/>
        <end position="23"/>
    </location>
</feature>
<accession>A0A1I3S3H8</accession>
<dbReference type="PANTHER" id="PTHR34203">
    <property type="entry name" value="METHYLTRANSFERASE, FKBM FAMILY PROTEIN"/>
    <property type="match status" value="1"/>
</dbReference>
<evidence type="ECO:0000313" key="4">
    <source>
        <dbReference type="Proteomes" id="UP000199110"/>
    </source>
</evidence>
<dbReference type="InterPro" id="IPR006342">
    <property type="entry name" value="FkbM_mtfrase"/>
</dbReference>
<dbReference type="PANTHER" id="PTHR34203:SF15">
    <property type="entry name" value="SLL1173 PROTEIN"/>
    <property type="match status" value="1"/>
</dbReference>
<dbReference type="InterPro" id="IPR029063">
    <property type="entry name" value="SAM-dependent_MTases_sf"/>
</dbReference>
<evidence type="ECO:0000259" key="2">
    <source>
        <dbReference type="Pfam" id="PF05050"/>
    </source>
</evidence>
<dbReference type="GO" id="GO:0008168">
    <property type="term" value="F:methyltransferase activity"/>
    <property type="evidence" value="ECO:0007669"/>
    <property type="project" value="UniProtKB-KW"/>
</dbReference>
<name>A0A1I3S3H8_9RHOB</name>
<keyword evidence="3" id="KW-0808">Transferase</keyword>
<dbReference type="RefSeq" id="WP_092782484.1">
    <property type="nucleotide sequence ID" value="NZ_FORA01000004.1"/>
</dbReference>
<protein>
    <submittedName>
        <fullName evidence="3">Methyltransferase, FkbM family</fullName>
    </submittedName>
</protein>
<dbReference type="NCBIfam" id="TIGR01444">
    <property type="entry name" value="fkbM_fam"/>
    <property type="match status" value="1"/>
</dbReference>
<dbReference type="Proteomes" id="UP000199110">
    <property type="component" value="Unassembled WGS sequence"/>
</dbReference>
<dbReference type="AlphaFoldDB" id="A0A1I3S3H8"/>
<organism evidence="3 4">
    <name type="scientific">Jannaschia pohangensis</name>
    <dbReference type="NCBI Taxonomy" id="390807"/>
    <lineage>
        <taxon>Bacteria</taxon>
        <taxon>Pseudomonadati</taxon>
        <taxon>Pseudomonadota</taxon>
        <taxon>Alphaproteobacteria</taxon>
        <taxon>Rhodobacterales</taxon>
        <taxon>Roseobacteraceae</taxon>
        <taxon>Jannaschia</taxon>
    </lineage>
</organism>
<dbReference type="EMBL" id="FORA01000004">
    <property type="protein sequence ID" value="SFJ52111.1"/>
    <property type="molecule type" value="Genomic_DNA"/>
</dbReference>
<reference evidence="3 4" key="1">
    <citation type="submission" date="2016-10" db="EMBL/GenBank/DDBJ databases">
        <authorList>
            <person name="de Groot N.N."/>
        </authorList>
    </citation>
    <scope>NUCLEOTIDE SEQUENCE [LARGE SCALE GENOMIC DNA]</scope>
    <source>
        <strain evidence="3 4">DSM 19073</strain>
    </source>
</reference>